<gene>
    <name evidence="8" type="ORF">C0029_07075</name>
</gene>
<feature type="transmembrane region" description="Helical" evidence="7">
    <location>
        <begin position="176"/>
        <end position="197"/>
    </location>
</feature>
<dbReference type="EMBL" id="PKUR01000002">
    <property type="protein sequence ID" value="PLW86193.1"/>
    <property type="molecule type" value="Genomic_DNA"/>
</dbReference>
<dbReference type="GO" id="GO:0005886">
    <property type="term" value="C:plasma membrane"/>
    <property type="evidence" value="ECO:0007669"/>
    <property type="project" value="TreeGrafter"/>
</dbReference>
<evidence type="ECO:0000313" key="9">
    <source>
        <dbReference type="Proteomes" id="UP000235162"/>
    </source>
</evidence>
<protein>
    <submittedName>
        <fullName evidence="8">Sodium transporter</fullName>
    </submittedName>
</protein>
<dbReference type="PANTHER" id="PTHR11819:SF77">
    <property type="entry name" value="SODIUM_GLUCOSE COTRANSPORT PROTEIN"/>
    <property type="match status" value="1"/>
</dbReference>
<name>A0AAP8SNK1_9GAMM</name>
<feature type="transmembrane region" description="Helical" evidence="7">
    <location>
        <begin position="408"/>
        <end position="429"/>
    </location>
</feature>
<evidence type="ECO:0000256" key="3">
    <source>
        <dbReference type="ARBA" id="ARBA00022692"/>
    </source>
</evidence>
<feature type="transmembrane region" description="Helical" evidence="7">
    <location>
        <begin position="487"/>
        <end position="507"/>
    </location>
</feature>
<dbReference type="Gene3D" id="1.20.1730.10">
    <property type="entry name" value="Sodium/glucose cotransporter"/>
    <property type="match status" value="1"/>
</dbReference>
<feature type="transmembrane region" description="Helical" evidence="7">
    <location>
        <begin position="513"/>
        <end position="532"/>
    </location>
</feature>
<feature type="transmembrane region" description="Helical" evidence="7">
    <location>
        <begin position="460"/>
        <end position="480"/>
    </location>
</feature>
<dbReference type="InterPro" id="IPR001734">
    <property type="entry name" value="Na/solute_symporter"/>
</dbReference>
<comment type="similarity">
    <text evidence="2 6">Belongs to the sodium:solute symporter (SSF) (TC 2.A.21) family.</text>
</comment>
<dbReference type="CDD" id="cd11477">
    <property type="entry name" value="SLC5sbd_u1"/>
    <property type="match status" value="1"/>
</dbReference>
<evidence type="ECO:0000256" key="5">
    <source>
        <dbReference type="ARBA" id="ARBA00023136"/>
    </source>
</evidence>
<evidence type="ECO:0000256" key="2">
    <source>
        <dbReference type="ARBA" id="ARBA00006434"/>
    </source>
</evidence>
<dbReference type="PANTHER" id="PTHR11819">
    <property type="entry name" value="SOLUTE CARRIER FAMILY 5"/>
    <property type="match status" value="1"/>
</dbReference>
<feature type="transmembrane region" description="Helical" evidence="7">
    <location>
        <begin position="119"/>
        <end position="139"/>
    </location>
</feature>
<evidence type="ECO:0000313" key="8">
    <source>
        <dbReference type="EMBL" id="PLW86193.1"/>
    </source>
</evidence>
<dbReference type="GO" id="GO:0005412">
    <property type="term" value="F:D-glucose:sodium symporter activity"/>
    <property type="evidence" value="ECO:0007669"/>
    <property type="project" value="TreeGrafter"/>
</dbReference>
<comment type="subcellular location">
    <subcellularLocation>
        <location evidence="1">Membrane</location>
        <topology evidence="1">Multi-pass membrane protein</topology>
    </subcellularLocation>
</comment>
<evidence type="ECO:0000256" key="4">
    <source>
        <dbReference type="ARBA" id="ARBA00022989"/>
    </source>
</evidence>
<dbReference type="Pfam" id="PF00474">
    <property type="entry name" value="SSF"/>
    <property type="match status" value="3"/>
</dbReference>
<feature type="transmembrane region" description="Helical" evidence="7">
    <location>
        <begin position="203"/>
        <end position="221"/>
    </location>
</feature>
<keyword evidence="9" id="KW-1185">Reference proteome</keyword>
<dbReference type="Proteomes" id="UP000235162">
    <property type="component" value="Unassembled WGS sequence"/>
</dbReference>
<keyword evidence="4 7" id="KW-1133">Transmembrane helix</keyword>
<feature type="transmembrane region" description="Helical" evidence="7">
    <location>
        <begin position="553"/>
        <end position="575"/>
    </location>
</feature>
<sequence>MIVALLLFSLAVGLLVKDKASEGGMEGFFVAGRKMRWWFLGTSIVATTFASDTPLAITGWIAQYGIAGNWFWWSEVIAAVAMTVFFARKWRNSGVVTDVEIAELRYGGAQATVLRTVKASVFSTFVNCIILGWVFAGMAKISEPFMHWEALLGPGIYSFIEAWYPESLMFQTLDNSITIVLLLMVTLFYSTLGGLRAVMITDLVQFILAMSMSILVAYLAVQHVGGLESMWGQLDTLYPADADSEFLSAERVASFAPAFGEGVTGSLGIPFTAFVLTLGVMWWTSGKVDGSGYIAQRLYSAEDGGQAEKGALWYAFANFMMRSWPWAIAGVAALVIYPRAEVTQVAQDFTNCLQDASYCTAQIATCMDNRYACEISEYALLYKDVDASGNTVFLEDRERGYPAMIRDVMPVGLLGLALASLMAAFMSTVSTHINWGASYIANDFYKRFFDPNASDRRMTWVGRLSTLGIALVSAWVATFIDNIGSMWELYGGMMAGLGLPHLMRWFWWRANAWTEISGMVIGLSLATINFAVGQTSGYGEGQMSIFPAFMASHAVHVIAWISLAAGIGSLITTFLTRPVDESILEEFARRVRPMGFWNGHNHGYSSERGLLASVVYWCTGTVSIYSGMFGIGYLLKLNYALGFGLLALCIVALVITVHGINAVDRGAGDQA</sequence>
<organism evidence="8 9">
    <name type="scientific">Halioglobus japonicus</name>
    <dbReference type="NCBI Taxonomy" id="930805"/>
    <lineage>
        <taxon>Bacteria</taxon>
        <taxon>Pseudomonadati</taxon>
        <taxon>Pseudomonadota</taxon>
        <taxon>Gammaproteobacteria</taxon>
        <taxon>Cellvibrionales</taxon>
        <taxon>Halieaceae</taxon>
        <taxon>Halioglobus</taxon>
    </lineage>
</organism>
<comment type="caution">
    <text evidence="8">The sequence shown here is derived from an EMBL/GenBank/DDBJ whole genome shotgun (WGS) entry which is preliminary data.</text>
</comment>
<evidence type="ECO:0000256" key="7">
    <source>
        <dbReference type="SAM" id="Phobius"/>
    </source>
</evidence>
<proteinExistence type="inferred from homology"/>
<dbReference type="AlphaFoldDB" id="A0AAP8SNK1"/>
<reference evidence="8 9" key="1">
    <citation type="submission" date="2018-01" db="EMBL/GenBank/DDBJ databases">
        <title>The draft genome sequence of Halioglobus japonicus S1-36.</title>
        <authorList>
            <person name="Du Z.-J."/>
            <person name="Shi M.-J."/>
        </authorList>
    </citation>
    <scope>NUCLEOTIDE SEQUENCE [LARGE SCALE GENOMIC DNA]</scope>
    <source>
        <strain evidence="8 9">S1-36</strain>
    </source>
</reference>
<accession>A0AAP8SNK1</accession>
<feature type="transmembrane region" description="Helical" evidence="7">
    <location>
        <begin position="642"/>
        <end position="660"/>
    </location>
</feature>
<keyword evidence="3 7" id="KW-0812">Transmembrane</keyword>
<evidence type="ECO:0000256" key="1">
    <source>
        <dbReference type="ARBA" id="ARBA00004141"/>
    </source>
</evidence>
<feature type="transmembrane region" description="Helical" evidence="7">
    <location>
        <begin position="614"/>
        <end position="635"/>
    </location>
</feature>
<evidence type="ECO:0000256" key="6">
    <source>
        <dbReference type="RuleBase" id="RU362091"/>
    </source>
</evidence>
<feature type="transmembrane region" description="Helical" evidence="7">
    <location>
        <begin position="70"/>
        <end position="87"/>
    </location>
</feature>
<dbReference type="InterPro" id="IPR038377">
    <property type="entry name" value="Na/Glc_symporter_sf"/>
</dbReference>
<dbReference type="PROSITE" id="PS50283">
    <property type="entry name" value="NA_SOLUT_SYMP_3"/>
    <property type="match status" value="1"/>
</dbReference>
<keyword evidence="5 7" id="KW-0472">Membrane</keyword>